<comment type="caution">
    <text evidence="2">The sequence shown here is derived from an EMBL/GenBank/DDBJ whole genome shotgun (WGS) entry which is preliminary data.</text>
</comment>
<evidence type="ECO:0000256" key="1">
    <source>
        <dbReference type="SAM" id="SignalP"/>
    </source>
</evidence>
<evidence type="ECO:0008006" key="4">
    <source>
        <dbReference type="Google" id="ProtNLM"/>
    </source>
</evidence>
<proteinExistence type="predicted"/>
<protein>
    <recommendedName>
        <fullName evidence="4">DUF4232 domain-containing protein</fullName>
    </recommendedName>
</protein>
<dbReference type="RefSeq" id="WP_191805417.1">
    <property type="nucleotide sequence ID" value="NZ_JACSQF010000018.1"/>
</dbReference>
<feature type="chain" id="PRO_5045479449" description="DUF4232 domain-containing protein" evidence="1">
    <location>
        <begin position="24"/>
        <end position="140"/>
    </location>
</feature>
<evidence type="ECO:0000313" key="3">
    <source>
        <dbReference type="Proteomes" id="UP000655570"/>
    </source>
</evidence>
<evidence type="ECO:0000313" key="2">
    <source>
        <dbReference type="EMBL" id="MBD7982203.1"/>
    </source>
</evidence>
<name>A0ABR8U2F0_9CELL</name>
<accession>A0ABR8U2F0</accession>
<dbReference type="PROSITE" id="PS51257">
    <property type="entry name" value="PROKAR_LIPOPROTEIN"/>
    <property type="match status" value="1"/>
</dbReference>
<reference evidence="2 3" key="1">
    <citation type="submission" date="2020-08" db="EMBL/GenBank/DDBJ databases">
        <title>A Genomic Blueprint of the Chicken Gut Microbiome.</title>
        <authorList>
            <person name="Gilroy R."/>
            <person name="Ravi A."/>
            <person name="Getino M."/>
            <person name="Pursley I."/>
            <person name="Horton D.L."/>
            <person name="Alikhan N.-F."/>
            <person name="Baker D."/>
            <person name="Gharbi K."/>
            <person name="Hall N."/>
            <person name="Watson M."/>
            <person name="Adriaenssens E.M."/>
            <person name="Foster-Nyarko E."/>
            <person name="Jarju S."/>
            <person name="Secka A."/>
            <person name="Antonio M."/>
            <person name="Oren A."/>
            <person name="Chaudhuri R."/>
            <person name="La Ragione R.M."/>
            <person name="Hildebrand F."/>
            <person name="Pallen M.J."/>
        </authorList>
    </citation>
    <scope>NUCLEOTIDE SEQUENCE [LARGE SCALE GENOMIC DNA]</scope>
    <source>
        <strain evidence="2 3">Sa2CUA9</strain>
    </source>
</reference>
<feature type="signal peptide" evidence="1">
    <location>
        <begin position="1"/>
        <end position="23"/>
    </location>
</feature>
<gene>
    <name evidence="2" type="ORF">H9641_15975</name>
</gene>
<keyword evidence="1" id="KW-0732">Signal</keyword>
<sequence>MRPRLVAALATAAAAAVGGLGSACGVVPGTDAAPTPTEPLGPAAVYRNVGTEGLDALLTGVVRIDDGCLYVDGPEESGRYLPYFPVTDTAWEDDALVWNGERYVDGDPISLGGGEIGPGGLTDAVAPAGCDDSPAWLVAP</sequence>
<organism evidence="2 3">
    <name type="scientific">Oerskovia merdavium</name>
    <dbReference type="NCBI Taxonomy" id="2762227"/>
    <lineage>
        <taxon>Bacteria</taxon>
        <taxon>Bacillati</taxon>
        <taxon>Actinomycetota</taxon>
        <taxon>Actinomycetes</taxon>
        <taxon>Micrococcales</taxon>
        <taxon>Cellulomonadaceae</taxon>
        <taxon>Oerskovia</taxon>
    </lineage>
</organism>
<dbReference type="Proteomes" id="UP000655570">
    <property type="component" value="Unassembled WGS sequence"/>
</dbReference>
<keyword evidence="3" id="KW-1185">Reference proteome</keyword>
<dbReference type="EMBL" id="JACSQF010000018">
    <property type="protein sequence ID" value="MBD7982203.1"/>
    <property type="molecule type" value="Genomic_DNA"/>
</dbReference>